<sequence>MSRTSQLLFDSYSEHLLAGEPLYISCISHFELFVGLEKSLHQYSRQVQLTRLLLTLEVLPFEDQDALEAARIRAELERTKQPIGPYDTLIAGHAIARNLTLITANVREFARVPNLKWQDWTIPSQPNP</sequence>
<dbReference type="InterPro" id="IPR002716">
    <property type="entry name" value="PIN_dom"/>
</dbReference>
<gene>
    <name evidence="9" type="ordered locus">AciX9_3406</name>
</gene>
<name>E8X3B1_GRATM</name>
<evidence type="ECO:0000256" key="2">
    <source>
        <dbReference type="ARBA" id="ARBA00022649"/>
    </source>
</evidence>
<keyword evidence="4" id="KW-0479">Metal-binding</keyword>
<evidence type="ECO:0000256" key="7">
    <source>
        <dbReference type="ARBA" id="ARBA00038093"/>
    </source>
</evidence>
<dbReference type="GO" id="GO:0004518">
    <property type="term" value="F:nuclease activity"/>
    <property type="evidence" value="ECO:0007669"/>
    <property type="project" value="UniProtKB-KW"/>
</dbReference>
<dbReference type="InterPro" id="IPR029060">
    <property type="entry name" value="PIN-like_dom_sf"/>
</dbReference>
<evidence type="ECO:0000256" key="4">
    <source>
        <dbReference type="ARBA" id="ARBA00022723"/>
    </source>
</evidence>
<dbReference type="eggNOG" id="COG1487">
    <property type="taxonomic scope" value="Bacteria"/>
</dbReference>
<dbReference type="Proteomes" id="UP000000343">
    <property type="component" value="Chromosome"/>
</dbReference>
<evidence type="ECO:0000313" key="10">
    <source>
        <dbReference type="Proteomes" id="UP000000343"/>
    </source>
</evidence>
<keyword evidence="2" id="KW-1277">Toxin-antitoxin system</keyword>
<dbReference type="EMBL" id="CP002480">
    <property type="protein sequence ID" value="ADW70412.1"/>
    <property type="molecule type" value="Genomic_DNA"/>
</dbReference>
<dbReference type="GO" id="GO:0016787">
    <property type="term" value="F:hydrolase activity"/>
    <property type="evidence" value="ECO:0007669"/>
    <property type="project" value="UniProtKB-KW"/>
</dbReference>
<evidence type="ECO:0000259" key="8">
    <source>
        <dbReference type="Pfam" id="PF01850"/>
    </source>
</evidence>
<keyword evidence="5" id="KW-0378">Hydrolase</keyword>
<comment type="cofactor">
    <cofactor evidence="1">
        <name>Mg(2+)</name>
        <dbReference type="ChEBI" id="CHEBI:18420"/>
    </cofactor>
</comment>
<dbReference type="Gene3D" id="3.40.50.1010">
    <property type="entry name" value="5'-nuclease"/>
    <property type="match status" value="1"/>
</dbReference>
<dbReference type="KEGG" id="acm:AciX9_3406"/>
<dbReference type="GO" id="GO:0046872">
    <property type="term" value="F:metal ion binding"/>
    <property type="evidence" value="ECO:0007669"/>
    <property type="project" value="UniProtKB-KW"/>
</dbReference>
<reference evidence="10" key="1">
    <citation type="submission" date="2011-01" db="EMBL/GenBank/DDBJ databases">
        <title>Complete sequence of chromosome of Acidobacterium sp. MP5ACTX9.</title>
        <authorList>
            <consortium name="US DOE Joint Genome Institute"/>
            <person name="Lucas S."/>
            <person name="Copeland A."/>
            <person name="Lapidus A."/>
            <person name="Cheng J.-F."/>
            <person name="Goodwin L."/>
            <person name="Pitluck S."/>
            <person name="Teshima H."/>
            <person name="Detter J.C."/>
            <person name="Han C."/>
            <person name="Tapia R."/>
            <person name="Land M."/>
            <person name="Hauser L."/>
            <person name="Kyrpides N."/>
            <person name="Ivanova N."/>
            <person name="Ovchinnikova G."/>
            <person name="Pagani I."/>
            <person name="Rawat S.R."/>
            <person name="Mannisto M."/>
            <person name="Haggblom M.M."/>
            <person name="Woyke T."/>
        </authorList>
    </citation>
    <scope>NUCLEOTIDE SEQUENCE [LARGE SCALE GENOMIC DNA]</scope>
    <source>
        <strain evidence="10">MP5ACTX9</strain>
    </source>
</reference>
<dbReference type="InterPro" id="IPR050556">
    <property type="entry name" value="Type_II_TA_system_RNase"/>
</dbReference>
<dbReference type="PaxDb" id="1198114-AciX9_3406"/>
<proteinExistence type="inferred from homology"/>
<evidence type="ECO:0000313" key="9">
    <source>
        <dbReference type="EMBL" id="ADW70412.1"/>
    </source>
</evidence>
<dbReference type="PANTHER" id="PTHR33653:SF1">
    <property type="entry name" value="RIBONUCLEASE VAPC2"/>
    <property type="match status" value="1"/>
</dbReference>
<organism evidence="10">
    <name type="scientific">Granulicella tundricola (strain ATCC BAA-1859 / DSM 23138 / MP5ACTX9)</name>
    <dbReference type="NCBI Taxonomy" id="1198114"/>
    <lineage>
        <taxon>Bacteria</taxon>
        <taxon>Pseudomonadati</taxon>
        <taxon>Acidobacteriota</taxon>
        <taxon>Terriglobia</taxon>
        <taxon>Terriglobales</taxon>
        <taxon>Acidobacteriaceae</taxon>
        <taxon>Granulicella</taxon>
    </lineage>
</organism>
<accession>E8X3B1</accession>
<feature type="domain" description="PIN" evidence="8">
    <location>
        <begin position="15"/>
        <end position="113"/>
    </location>
</feature>
<keyword evidence="10" id="KW-1185">Reference proteome</keyword>
<protein>
    <submittedName>
        <fullName evidence="9">PilT protein domain protein</fullName>
    </submittedName>
</protein>
<dbReference type="HOGENOM" id="CLU_118482_5_3_0"/>
<keyword evidence="6" id="KW-0460">Magnesium</keyword>
<evidence type="ECO:0000256" key="6">
    <source>
        <dbReference type="ARBA" id="ARBA00022842"/>
    </source>
</evidence>
<dbReference type="Pfam" id="PF01850">
    <property type="entry name" value="PIN"/>
    <property type="match status" value="1"/>
</dbReference>
<evidence type="ECO:0000256" key="3">
    <source>
        <dbReference type="ARBA" id="ARBA00022722"/>
    </source>
</evidence>
<dbReference type="PANTHER" id="PTHR33653">
    <property type="entry name" value="RIBONUCLEASE VAPC2"/>
    <property type="match status" value="1"/>
</dbReference>
<evidence type="ECO:0000256" key="5">
    <source>
        <dbReference type="ARBA" id="ARBA00022801"/>
    </source>
</evidence>
<dbReference type="SUPFAM" id="SSF88723">
    <property type="entry name" value="PIN domain-like"/>
    <property type="match status" value="1"/>
</dbReference>
<keyword evidence="3" id="KW-0540">Nuclease</keyword>
<comment type="similarity">
    <text evidence="7">Belongs to the PINc/VapC protein family.</text>
</comment>
<dbReference type="STRING" id="1198114.AciX9_3406"/>
<dbReference type="AlphaFoldDB" id="E8X3B1"/>
<evidence type="ECO:0000256" key="1">
    <source>
        <dbReference type="ARBA" id="ARBA00001946"/>
    </source>
</evidence>